<keyword evidence="1" id="KW-0472">Membrane</keyword>
<dbReference type="InterPro" id="IPR020109">
    <property type="entry name" value="Holin_r1t"/>
</dbReference>
<dbReference type="Pfam" id="PF16945">
    <property type="entry name" value="Phage_r1t_holin"/>
    <property type="match status" value="2"/>
</dbReference>
<proteinExistence type="predicted"/>
<evidence type="ECO:0000313" key="3">
    <source>
        <dbReference type="Proteomes" id="UP000298794"/>
    </source>
</evidence>
<keyword evidence="1" id="KW-1133">Transmembrane helix</keyword>
<name>A0A4D6TAE7_9CAUD</name>
<dbReference type="RefSeq" id="YP_009822309.1">
    <property type="nucleotide sequence ID" value="NC_048185.1"/>
</dbReference>
<accession>A0A4D6TAE7</accession>
<feature type="transmembrane region" description="Helical" evidence="1">
    <location>
        <begin position="24"/>
        <end position="43"/>
    </location>
</feature>
<organism evidence="2 3">
    <name type="scientific">Gordonia phage Fairfaxidum</name>
    <dbReference type="NCBI Taxonomy" id="2572526"/>
    <lineage>
        <taxon>Viruses</taxon>
        <taxon>Duplodnaviria</taxon>
        <taxon>Heunggongvirae</taxon>
        <taxon>Uroviricota</taxon>
        <taxon>Caudoviricetes</taxon>
        <taxon>Fairfaxidumvirus</taxon>
        <taxon>Fairfaxidumvirus fairfaxidum</taxon>
    </lineage>
</organism>
<feature type="transmembrane region" description="Helical" evidence="1">
    <location>
        <begin position="76"/>
        <end position="96"/>
    </location>
</feature>
<dbReference type="GeneID" id="55013805"/>
<protein>
    <submittedName>
        <fullName evidence="2">Holin</fullName>
    </submittedName>
</protein>
<feature type="transmembrane region" description="Helical" evidence="1">
    <location>
        <begin position="108"/>
        <end position="131"/>
    </location>
</feature>
<gene>
    <name evidence="2" type="primary">21</name>
    <name evidence="2" type="ORF">SEA_FAIRFAXIDUM_21</name>
</gene>
<reference evidence="2 3" key="1">
    <citation type="submission" date="2019-04" db="EMBL/GenBank/DDBJ databases">
        <authorList>
            <person name="Adelsberg A.K."/>
            <person name="Kohli N."/>
            <person name="Marar C.I."/>
            <person name="Roccamo R.A."/>
            <person name="Shoush J.M."/>
            <person name="Butela K.A."/>
            <person name="Garlena R.A."/>
            <person name="Russell D.A."/>
            <person name="Pope W.H."/>
            <person name="Jacobs-Sera D."/>
            <person name="Hatfull G.F."/>
        </authorList>
    </citation>
    <scope>NUCLEOTIDE SEQUENCE [LARGE SCALE GENOMIC DNA]</scope>
</reference>
<dbReference type="EMBL" id="MK814757">
    <property type="protein sequence ID" value="QCG77604.1"/>
    <property type="molecule type" value="Genomic_DNA"/>
</dbReference>
<sequence length="150" mass="15025">MPAASTHGFVAFVQDVAERAVKTFAQTLALFLVAGVSVVSIAWPTALQSAGLATLATVLLALVDARLVSANPYVEALIRAGRTFIATVVGAIPAVIDAEHAVTFASINWSAVAGFAATAALISLATSVASLPIGPKGSPSLVALPSGTVE</sequence>
<evidence type="ECO:0000313" key="2">
    <source>
        <dbReference type="EMBL" id="QCG77604.1"/>
    </source>
</evidence>
<dbReference type="KEGG" id="vg:55013805"/>
<keyword evidence="3" id="KW-1185">Reference proteome</keyword>
<dbReference type="Proteomes" id="UP000298794">
    <property type="component" value="Segment"/>
</dbReference>
<keyword evidence="1" id="KW-0812">Transmembrane</keyword>
<evidence type="ECO:0000256" key="1">
    <source>
        <dbReference type="SAM" id="Phobius"/>
    </source>
</evidence>
<feature type="transmembrane region" description="Helical" evidence="1">
    <location>
        <begin position="49"/>
        <end position="69"/>
    </location>
</feature>